<keyword evidence="2" id="KW-1185">Reference proteome</keyword>
<protein>
    <submittedName>
        <fullName evidence="1">Uncharacterized protein</fullName>
    </submittedName>
</protein>
<dbReference type="EMBL" id="JGZB01000004">
    <property type="protein sequence ID" value="KFI68088.1"/>
    <property type="molecule type" value="Genomic_DNA"/>
</dbReference>
<dbReference type="STRING" id="1692.BMAGN_0036"/>
<accession>A0A087BAN8</accession>
<name>A0A087BAN8_9BIFI</name>
<organism evidence="1 2">
    <name type="scientific">Bifidobacterium magnum</name>
    <dbReference type="NCBI Taxonomy" id="1692"/>
    <lineage>
        <taxon>Bacteria</taxon>
        <taxon>Bacillati</taxon>
        <taxon>Actinomycetota</taxon>
        <taxon>Actinomycetes</taxon>
        <taxon>Bifidobacteriales</taxon>
        <taxon>Bifidobacteriaceae</taxon>
        <taxon>Bifidobacterium</taxon>
    </lineage>
</organism>
<sequence>MISQSHDESYERQLFLDDIKRAAWRKGRKQGLVEGRKEGEYLRQIEIARKLRRAKLDAEFIATVTGLSLREVEAL</sequence>
<evidence type="ECO:0000313" key="1">
    <source>
        <dbReference type="EMBL" id="KFI68088.1"/>
    </source>
</evidence>
<evidence type="ECO:0000313" key="2">
    <source>
        <dbReference type="Proteomes" id="UP000029052"/>
    </source>
</evidence>
<gene>
    <name evidence="1" type="ORF">BMAGN_0036</name>
</gene>
<comment type="caution">
    <text evidence="1">The sequence shown here is derived from an EMBL/GenBank/DDBJ whole genome shotgun (WGS) entry which is preliminary data.</text>
</comment>
<dbReference type="Proteomes" id="UP000029052">
    <property type="component" value="Unassembled WGS sequence"/>
</dbReference>
<proteinExistence type="predicted"/>
<reference evidence="1 2" key="1">
    <citation type="submission" date="2014-03" db="EMBL/GenBank/DDBJ databases">
        <title>Genomics of Bifidobacteria.</title>
        <authorList>
            <person name="Ventura M."/>
            <person name="Milani C."/>
            <person name="Lugli G.A."/>
        </authorList>
    </citation>
    <scope>NUCLEOTIDE SEQUENCE [LARGE SCALE GENOMIC DNA]</scope>
    <source>
        <strain evidence="1 2">LMG 11591</strain>
    </source>
</reference>
<dbReference type="RefSeq" id="WP_152593271.1">
    <property type="nucleotide sequence ID" value="NZ_JGZB01000004.1"/>
</dbReference>
<dbReference type="AlphaFoldDB" id="A0A087BAN8"/>